<evidence type="ECO:0000256" key="2">
    <source>
        <dbReference type="ARBA" id="ARBA00023170"/>
    </source>
</evidence>
<dbReference type="SUPFAM" id="SSF56112">
    <property type="entry name" value="Protein kinase-like (PK-like)"/>
    <property type="match status" value="1"/>
</dbReference>
<dbReference type="AlphaFoldDB" id="A0A438DP60"/>
<comment type="caution">
    <text evidence="4">The sequence shown here is derived from an EMBL/GenBank/DDBJ whole genome shotgun (WGS) entry which is preliminary data.</text>
</comment>
<dbReference type="FunFam" id="3.50.4.10:FF:000002">
    <property type="entry name" value="G-type lectin S-receptor-like serine/threonine-protein kinase"/>
    <property type="match status" value="1"/>
</dbReference>
<dbReference type="InterPro" id="IPR003609">
    <property type="entry name" value="Pan_app"/>
</dbReference>
<keyword evidence="4" id="KW-0808">Transferase</keyword>
<evidence type="ECO:0000313" key="4">
    <source>
        <dbReference type="EMBL" id="RVW37249.1"/>
    </source>
</evidence>
<name>A0A438DP60_VITVI</name>
<reference evidence="4 5" key="1">
    <citation type="journal article" date="2018" name="PLoS Genet.">
        <title>Population sequencing reveals clonal diversity and ancestral inbreeding in the grapevine cultivar Chardonnay.</title>
        <authorList>
            <person name="Roach M.J."/>
            <person name="Johnson D.L."/>
            <person name="Bohlmann J."/>
            <person name="van Vuuren H.J."/>
            <person name="Jones S.J."/>
            <person name="Pretorius I.S."/>
            <person name="Schmidt S.A."/>
            <person name="Borneman A.R."/>
        </authorList>
    </citation>
    <scope>NUCLEOTIDE SEQUENCE [LARGE SCALE GENOMIC DNA]</scope>
    <source>
        <strain evidence="5">cv. Chardonnay</strain>
        <tissue evidence="4">Leaf</tissue>
    </source>
</reference>
<keyword evidence="1" id="KW-0597">Phosphoprotein</keyword>
<accession>A0A438DP60</accession>
<evidence type="ECO:0000256" key="1">
    <source>
        <dbReference type="ARBA" id="ARBA00022553"/>
    </source>
</evidence>
<keyword evidence="2 4" id="KW-0675">Receptor</keyword>
<gene>
    <name evidence="4" type="primary">SD18_0</name>
    <name evidence="4" type="ORF">CK203_104617</name>
</gene>
<dbReference type="PANTHER" id="PTHR32444:SF183">
    <property type="entry name" value="APPLE DOMAIN-CONTAINING PROTEIN"/>
    <property type="match status" value="1"/>
</dbReference>
<organism evidence="4 5">
    <name type="scientific">Vitis vinifera</name>
    <name type="common">Grape</name>
    <dbReference type="NCBI Taxonomy" id="29760"/>
    <lineage>
        <taxon>Eukaryota</taxon>
        <taxon>Viridiplantae</taxon>
        <taxon>Streptophyta</taxon>
        <taxon>Embryophyta</taxon>
        <taxon>Tracheophyta</taxon>
        <taxon>Spermatophyta</taxon>
        <taxon>Magnoliopsida</taxon>
        <taxon>eudicotyledons</taxon>
        <taxon>Gunneridae</taxon>
        <taxon>Pentapetalae</taxon>
        <taxon>rosids</taxon>
        <taxon>Vitales</taxon>
        <taxon>Vitaceae</taxon>
        <taxon>Viteae</taxon>
        <taxon>Vitis</taxon>
    </lineage>
</organism>
<feature type="domain" description="Apple" evidence="3">
    <location>
        <begin position="29"/>
        <end position="110"/>
    </location>
</feature>
<dbReference type="GO" id="GO:0016301">
    <property type="term" value="F:kinase activity"/>
    <property type="evidence" value="ECO:0007669"/>
    <property type="project" value="UniProtKB-KW"/>
</dbReference>
<dbReference type="Gene3D" id="3.30.200.20">
    <property type="entry name" value="Phosphorylase Kinase, domain 1"/>
    <property type="match status" value="1"/>
</dbReference>
<dbReference type="SMART" id="SM00473">
    <property type="entry name" value="PAN_AP"/>
    <property type="match status" value="1"/>
</dbReference>
<dbReference type="PANTHER" id="PTHR32444">
    <property type="entry name" value="BULB-TYPE LECTIN DOMAIN-CONTAINING PROTEIN"/>
    <property type="match status" value="1"/>
</dbReference>
<sequence>MKGFRPKFQSNWDMEDWSNGCVRSTPLDCQKGDGFVKYSGVKLPDTRSSWFNESMNLKECASLCLSNCSCHCLCKFRYQRGGSGCLLWFGDLIDIRDFTENGQEFYVRMAAADLDFNSSKNAINTNTPTDLCPQIYGNCSSLNSCFMVKLLPSINSSSKKEKTGHYHLYINYRNSSFKSSPDLVCAQEKQETTKEKSIHRTQFKGGENNEGQEHLELPLFDLDTLLNATNNFSSDNKLGEGGFGPVYKYGHTCPLARRQVTS</sequence>
<proteinExistence type="predicted"/>
<dbReference type="EMBL" id="QGNW01001542">
    <property type="protein sequence ID" value="RVW37249.1"/>
    <property type="molecule type" value="Genomic_DNA"/>
</dbReference>
<evidence type="ECO:0000313" key="5">
    <source>
        <dbReference type="Proteomes" id="UP000288805"/>
    </source>
</evidence>
<dbReference type="Gene3D" id="3.50.4.10">
    <property type="entry name" value="Hepatocyte Growth Factor"/>
    <property type="match status" value="1"/>
</dbReference>
<dbReference type="PROSITE" id="PS50948">
    <property type="entry name" value="PAN"/>
    <property type="match status" value="1"/>
</dbReference>
<keyword evidence="4" id="KW-0418">Kinase</keyword>
<dbReference type="Pfam" id="PF08276">
    <property type="entry name" value="PAN_2"/>
    <property type="match status" value="1"/>
</dbReference>
<protein>
    <submittedName>
        <fullName evidence="4">Receptor-like serine/threonine-protein kinase SD1-8</fullName>
    </submittedName>
</protein>
<dbReference type="CDD" id="cd01098">
    <property type="entry name" value="PAN_AP_plant"/>
    <property type="match status" value="1"/>
</dbReference>
<dbReference type="InterPro" id="IPR011009">
    <property type="entry name" value="Kinase-like_dom_sf"/>
</dbReference>
<evidence type="ECO:0000259" key="3">
    <source>
        <dbReference type="PROSITE" id="PS50948"/>
    </source>
</evidence>
<dbReference type="Proteomes" id="UP000288805">
    <property type="component" value="Unassembled WGS sequence"/>
</dbReference>